<dbReference type="GO" id="GO:0003677">
    <property type="term" value="F:DNA binding"/>
    <property type="evidence" value="ECO:0007669"/>
    <property type="project" value="UniProtKB-KW"/>
</dbReference>
<dbReference type="GO" id="GO:0003700">
    <property type="term" value="F:DNA-binding transcription factor activity"/>
    <property type="evidence" value="ECO:0007669"/>
    <property type="project" value="InterPro"/>
</dbReference>
<evidence type="ECO:0000313" key="8">
    <source>
        <dbReference type="Proteomes" id="UP000182814"/>
    </source>
</evidence>
<dbReference type="PROSITE" id="PS50931">
    <property type="entry name" value="HTH_LYSR"/>
    <property type="match status" value="1"/>
</dbReference>
<reference evidence="7" key="2">
    <citation type="submission" date="2016-10" db="EMBL/GenBank/DDBJ databases">
        <authorList>
            <person name="de Groot N.N."/>
        </authorList>
    </citation>
    <scope>NUCLEOTIDE SEQUENCE [LARGE SCALE GENOMIC DNA]</scope>
    <source>
        <strain evidence="7">BS3782</strain>
    </source>
</reference>
<evidence type="ECO:0000256" key="2">
    <source>
        <dbReference type="ARBA" id="ARBA00023015"/>
    </source>
</evidence>
<dbReference type="Gene3D" id="1.10.10.10">
    <property type="entry name" value="Winged helix-like DNA-binding domain superfamily/Winged helix DNA-binding domain"/>
    <property type="match status" value="1"/>
</dbReference>
<dbReference type="SUPFAM" id="SSF46785">
    <property type="entry name" value="Winged helix' DNA-binding domain"/>
    <property type="match status" value="1"/>
</dbReference>
<dbReference type="EMBL" id="VZPO01000007">
    <property type="protein sequence ID" value="KAB0502573.1"/>
    <property type="molecule type" value="Genomic_DNA"/>
</dbReference>
<dbReference type="InterPro" id="IPR000847">
    <property type="entry name" value="LysR_HTH_N"/>
</dbReference>
<dbReference type="PANTHER" id="PTHR30118">
    <property type="entry name" value="HTH-TYPE TRANSCRIPTIONAL REGULATOR LEUO-RELATED"/>
    <property type="match status" value="1"/>
</dbReference>
<dbReference type="AlphaFoldDB" id="A0A0J6HMS7"/>
<keyword evidence="2" id="KW-0805">Transcription regulation</keyword>
<dbReference type="InterPro" id="IPR050389">
    <property type="entry name" value="LysR-type_TF"/>
</dbReference>
<accession>A0A0J6HMS7</accession>
<reference evidence="6 9" key="3">
    <citation type="submission" date="2019-09" db="EMBL/GenBank/DDBJ databases">
        <title>Draft genome sequences of 48 bacterial type strains from the CCUG.</title>
        <authorList>
            <person name="Tunovic T."/>
            <person name="Pineiro-Iglesias B."/>
            <person name="Unosson C."/>
            <person name="Inganas E."/>
            <person name="Ohlen M."/>
            <person name="Cardew S."/>
            <person name="Jensie-Markopoulos S."/>
            <person name="Salva-Serra F."/>
            <person name="Jaen-Luchoro D."/>
            <person name="Karlsson R."/>
            <person name="Svensson-Stadler L."/>
            <person name="Chun J."/>
            <person name="Moore E."/>
        </authorList>
    </citation>
    <scope>NUCLEOTIDE SEQUENCE [LARGE SCALE GENOMIC DNA]</scope>
    <source>
        <strain evidence="6 9">CCUG 51522</strain>
    </source>
</reference>
<dbReference type="InterPro" id="IPR036390">
    <property type="entry name" value="WH_DNA-bd_sf"/>
</dbReference>
<gene>
    <name evidence="6" type="ORF">F7R14_18140</name>
    <name evidence="7" type="ORF">SAMN04490191_3777</name>
</gene>
<evidence type="ECO:0000256" key="1">
    <source>
        <dbReference type="ARBA" id="ARBA00009437"/>
    </source>
</evidence>
<name>A0A0J6HMS7_9PSED</name>
<evidence type="ECO:0000256" key="3">
    <source>
        <dbReference type="ARBA" id="ARBA00023125"/>
    </source>
</evidence>
<dbReference type="PRINTS" id="PR00039">
    <property type="entry name" value="HTHLYSR"/>
</dbReference>
<dbReference type="Pfam" id="PF00126">
    <property type="entry name" value="HTH_1"/>
    <property type="match status" value="1"/>
</dbReference>
<evidence type="ECO:0000313" key="9">
    <source>
        <dbReference type="Proteomes" id="UP000434925"/>
    </source>
</evidence>
<dbReference type="PANTHER" id="PTHR30118:SF15">
    <property type="entry name" value="TRANSCRIPTIONAL REGULATORY PROTEIN"/>
    <property type="match status" value="1"/>
</dbReference>
<keyword evidence="3" id="KW-0238">DNA-binding</keyword>
<dbReference type="PATRIC" id="fig|163011.3.peg.1264"/>
<evidence type="ECO:0000313" key="7">
    <source>
        <dbReference type="EMBL" id="SDT28459.1"/>
    </source>
</evidence>
<keyword evidence="8" id="KW-1185">Reference proteome</keyword>
<organism evidence="7 8">
    <name type="scientific">Pseudomonas lini</name>
    <dbReference type="NCBI Taxonomy" id="163011"/>
    <lineage>
        <taxon>Bacteria</taxon>
        <taxon>Pseudomonadati</taxon>
        <taxon>Pseudomonadota</taxon>
        <taxon>Gammaproteobacteria</taxon>
        <taxon>Pseudomonadales</taxon>
        <taxon>Pseudomonadaceae</taxon>
        <taxon>Pseudomonas</taxon>
    </lineage>
</organism>
<reference evidence="8" key="1">
    <citation type="submission" date="2016-10" db="EMBL/GenBank/DDBJ databases">
        <authorList>
            <person name="Varghese N."/>
            <person name="Submissions S."/>
        </authorList>
    </citation>
    <scope>NUCLEOTIDE SEQUENCE [LARGE SCALE GENOMIC DNA]</scope>
    <source>
        <strain evidence="8">BS3782</strain>
    </source>
</reference>
<feature type="domain" description="HTH lysR-type" evidence="5">
    <location>
        <begin position="11"/>
        <end position="68"/>
    </location>
</feature>
<evidence type="ECO:0000259" key="5">
    <source>
        <dbReference type="PROSITE" id="PS50931"/>
    </source>
</evidence>
<evidence type="ECO:0000256" key="4">
    <source>
        <dbReference type="ARBA" id="ARBA00023163"/>
    </source>
</evidence>
<dbReference type="RefSeq" id="WP_048392933.1">
    <property type="nucleotide sequence ID" value="NZ_JYLB01000001.1"/>
</dbReference>
<sequence>MKLDEALFTAIDLNALFILLVVYRERGVTRAAERLNVKQPAVSNTLAKLRVHFKDPLFIRRSKELVPTAKATEIVRGLAPALMRIQDVIRPSGG</sequence>
<dbReference type="InterPro" id="IPR036388">
    <property type="entry name" value="WH-like_DNA-bd_sf"/>
</dbReference>
<proteinExistence type="inferred from homology"/>
<evidence type="ECO:0000313" key="6">
    <source>
        <dbReference type="EMBL" id="KAB0502573.1"/>
    </source>
</evidence>
<dbReference type="Proteomes" id="UP000182814">
    <property type="component" value="Chromosome I"/>
</dbReference>
<dbReference type="Proteomes" id="UP000434925">
    <property type="component" value="Unassembled WGS sequence"/>
</dbReference>
<protein>
    <submittedName>
        <fullName evidence="6 7">LysR family transcriptional regulator</fullName>
    </submittedName>
</protein>
<keyword evidence="4" id="KW-0804">Transcription</keyword>
<dbReference type="EMBL" id="LT629746">
    <property type="protein sequence ID" value="SDT28459.1"/>
    <property type="molecule type" value="Genomic_DNA"/>
</dbReference>
<comment type="similarity">
    <text evidence="1">Belongs to the LysR transcriptional regulatory family.</text>
</comment>